<keyword evidence="6 10" id="KW-0133">Cell shape</keyword>
<evidence type="ECO:0000256" key="1">
    <source>
        <dbReference type="ARBA" id="ARBA00022490"/>
    </source>
</evidence>
<dbReference type="SUPFAM" id="SSF63418">
    <property type="entry name" value="MurE/MurF N-terminal domain"/>
    <property type="match status" value="1"/>
</dbReference>
<evidence type="ECO:0000259" key="13">
    <source>
        <dbReference type="Pfam" id="PF02875"/>
    </source>
</evidence>
<dbReference type="Gene3D" id="3.40.1390.10">
    <property type="entry name" value="MurE/MurF, N-terminal domain"/>
    <property type="match status" value="1"/>
</dbReference>
<dbReference type="InterPro" id="IPR036565">
    <property type="entry name" value="Mur-like_cat_sf"/>
</dbReference>
<comment type="similarity">
    <text evidence="10">Belongs to the MurCDEF family. MurF subfamily.</text>
</comment>
<dbReference type="InterPro" id="IPR005863">
    <property type="entry name" value="UDP-N-AcMur_synth"/>
</dbReference>
<evidence type="ECO:0000256" key="9">
    <source>
        <dbReference type="ARBA" id="ARBA00023316"/>
    </source>
</evidence>
<dbReference type="KEGG" id="als:DJ013_17995"/>
<dbReference type="GO" id="GO:0005737">
    <property type="term" value="C:cytoplasm"/>
    <property type="evidence" value="ECO:0007669"/>
    <property type="project" value="UniProtKB-SubCell"/>
</dbReference>
<dbReference type="Proteomes" id="UP000249873">
    <property type="component" value="Chromosome"/>
</dbReference>
<keyword evidence="1 10" id="KW-0963">Cytoplasm</keyword>
<evidence type="ECO:0000256" key="4">
    <source>
        <dbReference type="ARBA" id="ARBA00022741"/>
    </source>
</evidence>
<evidence type="ECO:0000259" key="12">
    <source>
        <dbReference type="Pfam" id="PF01225"/>
    </source>
</evidence>
<dbReference type="Gene3D" id="3.40.1190.10">
    <property type="entry name" value="Mur-like, catalytic domain"/>
    <property type="match status" value="1"/>
</dbReference>
<keyword evidence="3 10" id="KW-0132">Cell division</keyword>
<reference evidence="15 16" key="1">
    <citation type="submission" date="2018-05" db="EMBL/GenBank/DDBJ databases">
        <title>Complete genome sequence of Arcticibacterium luteifluviistationis SM1504T, a cytophagaceae bacterium isolated from Arctic surface seawater.</title>
        <authorList>
            <person name="Li Y."/>
            <person name="Qin Q.-L."/>
        </authorList>
    </citation>
    <scope>NUCLEOTIDE SEQUENCE [LARGE SCALE GENOMIC DNA]</scope>
    <source>
        <strain evidence="15 16">SM1504</strain>
    </source>
</reference>
<dbReference type="EMBL" id="CP029480">
    <property type="protein sequence ID" value="AWV99959.1"/>
    <property type="molecule type" value="Genomic_DNA"/>
</dbReference>
<keyword evidence="9 10" id="KW-0961">Cell wall biogenesis/degradation</keyword>
<evidence type="ECO:0000256" key="10">
    <source>
        <dbReference type="HAMAP-Rule" id="MF_02019"/>
    </source>
</evidence>
<dbReference type="EC" id="6.3.2.10" evidence="10 11"/>
<gene>
    <name evidence="10" type="primary">murF</name>
    <name evidence="15" type="ORF">DJ013_17995</name>
</gene>
<evidence type="ECO:0000313" key="16">
    <source>
        <dbReference type="Proteomes" id="UP000249873"/>
    </source>
</evidence>
<keyword evidence="4 10" id="KW-0547">Nucleotide-binding</keyword>
<dbReference type="GO" id="GO:0051301">
    <property type="term" value="P:cell division"/>
    <property type="evidence" value="ECO:0007669"/>
    <property type="project" value="UniProtKB-KW"/>
</dbReference>
<evidence type="ECO:0000259" key="14">
    <source>
        <dbReference type="Pfam" id="PF08245"/>
    </source>
</evidence>
<evidence type="ECO:0000256" key="7">
    <source>
        <dbReference type="ARBA" id="ARBA00022984"/>
    </source>
</evidence>
<comment type="catalytic activity">
    <reaction evidence="10 11">
        <text>D-alanyl-D-alanine + UDP-N-acetyl-alpha-D-muramoyl-L-alanyl-gamma-D-glutamyl-meso-2,6-diaminopimelate + ATP = UDP-N-acetyl-alpha-D-muramoyl-L-alanyl-gamma-D-glutamyl-meso-2,6-diaminopimeloyl-D-alanyl-D-alanine + ADP + phosphate + H(+)</text>
        <dbReference type="Rhea" id="RHEA:28374"/>
        <dbReference type="ChEBI" id="CHEBI:15378"/>
        <dbReference type="ChEBI" id="CHEBI:30616"/>
        <dbReference type="ChEBI" id="CHEBI:43474"/>
        <dbReference type="ChEBI" id="CHEBI:57822"/>
        <dbReference type="ChEBI" id="CHEBI:61386"/>
        <dbReference type="ChEBI" id="CHEBI:83905"/>
        <dbReference type="ChEBI" id="CHEBI:456216"/>
        <dbReference type="EC" id="6.3.2.10"/>
    </reaction>
</comment>
<dbReference type="InterPro" id="IPR051046">
    <property type="entry name" value="MurCDEF_CellWall_CoF430Synth"/>
</dbReference>
<feature type="domain" description="Mur ligase C-terminal" evidence="13">
    <location>
        <begin position="300"/>
        <end position="418"/>
    </location>
</feature>
<keyword evidence="7 10" id="KW-0573">Peptidoglycan synthesis</keyword>
<dbReference type="AlphaFoldDB" id="A0A2Z4GF12"/>
<sequence>MSIEEIYQRFKNSNKVCTDTRKIEKYDLFFALKGDNFNGNEYAEKAIADGANYAIIDEEAFNTSDQCILVNDVLETLQLLANHHRKTFDIPVIGLTGSNGKTTNKELLKAALSTKYKVHATLGNLNNHIGVPLTLLAMPADTEMAIIEMGANHQKEIAELCKIAEPSHGLITNIGMAHLEGFGGIEGVRKGKGELLDYLKESNGYVFVNEHDATLCSMVKERAMMQVVYHGKSNHVLALKAVSPNISWFCEASKKDYAATVSGKYNFDNIQAAYAISMFFNVDADLACEALATYAPDNNRSQMTEKGSNTIFLDAYNANPSSMAASLENFKALETEKGKVVFLGDMFELGEFSEAEHENLGKQVSQGNYETVVLYGENMKYALKHLPKAYYFTDKFSVHNWVNDKKFENKAILIKGSRGVKLETILNFI</sequence>
<accession>A0A2Z4GF12</accession>
<keyword evidence="2 10" id="KW-0436">Ligase</keyword>
<keyword evidence="5 10" id="KW-0067">ATP-binding</keyword>
<name>A0A2Z4GF12_9BACT</name>
<dbReference type="GO" id="GO:0009252">
    <property type="term" value="P:peptidoglycan biosynthetic process"/>
    <property type="evidence" value="ECO:0007669"/>
    <property type="project" value="UniProtKB-UniRule"/>
</dbReference>
<dbReference type="OrthoDB" id="9801978at2"/>
<dbReference type="SUPFAM" id="SSF53623">
    <property type="entry name" value="MurD-like peptide ligases, catalytic domain"/>
    <property type="match status" value="1"/>
</dbReference>
<dbReference type="PANTHER" id="PTHR43024">
    <property type="entry name" value="UDP-N-ACETYLMURAMOYL-TRIPEPTIDE--D-ALANYL-D-ALANINE LIGASE"/>
    <property type="match status" value="1"/>
</dbReference>
<proteinExistence type="inferred from homology"/>
<dbReference type="GO" id="GO:0071555">
    <property type="term" value="P:cell wall organization"/>
    <property type="evidence" value="ECO:0007669"/>
    <property type="project" value="UniProtKB-KW"/>
</dbReference>
<evidence type="ECO:0000256" key="3">
    <source>
        <dbReference type="ARBA" id="ARBA00022618"/>
    </source>
</evidence>
<comment type="subcellular location">
    <subcellularLocation>
        <location evidence="10 11">Cytoplasm</location>
    </subcellularLocation>
</comment>
<dbReference type="GO" id="GO:0047480">
    <property type="term" value="F:UDP-N-acetylmuramoyl-tripeptide-D-alanyl-D-alanine ligase activity"/>
    <property type="evidence" value="ECO:0007669"/>
    <property type="project" value="UniProtKB-UniRule"/>
</dbReference>
<dbReference type="Pfam" id="PF02875">
    <property type="entry name" value="Mur_ligase_C"/>
    <property type="match status" value="1"/>
</dbReference>
<evidence type="ECO:0000256" key="6">
    <source>
        <dbReference type="ARBA" id="ARBA00022960"/>
    </source>
</evidence>
<dbReference type="NCBIfam" id="TIGR01143">
    <property type="entry name" value="murF"/>
    <property type="match status" value="1"/>
</dbReference>
<dbReference type="Pfam" id="PF01225">
    <property type="entry name" value="Mur_ligase"/>
    <property type="match status" value="1"/>
</dbReference>
<comment type="pathway">
    <text evidence="10 11">Cell wall biogenesis; peptidoglycan biosynthesis.</text>
</comment>
<dbReference type="Pfam" id="PF08245">
    <property type="entry name" value="Mur_ligase_M"/>
    <property type="match status" value="1"/>
</dbReference>
<dbReference type="GO" id="GO:0008360">
    <property type="term" value="P:regulation of cell shape"/>
    <property type="evidence" value="ECO:0007669"/>
    <property type="project" value="UniProtKB-KW"/>
</dbReference>
<dbReference type="InterPro" id="IPR004101">
    <property type="entry name" value="Mur_ligase_C"/>
</dbReference>
<keyword evidence="16" id="KW-1185">Reference proteome</keyword>
<dbReference type="HAMAP" id="MF_02019">
    <property type="entry name" value="MurF"/>
    <property type="match status" value="1"/>
</dbReference>
<dbReference type="GO" id="GO:0008766">
    <property type="term" value="F:UDP-N-acetylmuramoylalanyl-D-glutamyl-2,6-diaminopimelate-D-alanyl-D-alanine ligase activity"/>
    <property type="evidence" value="ECO:0007669"/>
    <property type="project" value="RHEA"/>
</dbReference>
<evidence type="ECO:0000256" key="2">
    <source>
        <dbReference type="ARBA" id="ARBA00022598"/>
    </source>
</evidence>
<organism evidence="15 16">
    <name type="scientific">Arcticibacterium luteifluviistationis</name>
    <dbReference type="NCBI Taxonomy" id="1784714"/>
    <lineage>
        <taxon>Bacteria</taxon>
        <taxon>Pseudomonadati</taxon>
        <taxon>Bacteroidota</taxon>
        <taxon>Cytophagia</taxon>
        <taxon>Cytophagales</taxon>
        <taxon>Leadbetterellaceae</taxon>
        <taxon>Arcticibacterium</taxon>
    </lineage>
</organism>
<dbReference type="SUPFAM" id="SSF53244">
    <property type="entry name" value="MurD-like peptide ligases, peptide-binding domain"/>
    <property type="match status" value="1"/>
</dbReference>
<dbReference type="GO" id="GO:0005524">
    <property type="term" value="F:ATP binding"/>
    <property type="evidence" value="ECO:0007669"/>
    <property type="project" value="UniProtKB-UniRule"/>
</dbReference>
<evidence type="ECO:0000256" key="8">
    <source>
        <dbReference type="ARBA" id="ARBA00023306"/>
    </source>
</evidence>
<dbReference type="InterPro" id="IPR036615">
    <property type="entry name" value="Mur_ligase_C_dom_sf"/>
</dbReference>
<feature type="domain" description="Mur ligase N-terminal catalytic" evidence="12">
    <location>
        <begin position="16"/>
        <end position="60"/>
    </location>
</feature>
<dbReference type="InterPro" id="IPR000713">
    <property type="entry name" value="Mur_ligase_N"/>
</dbReference>
<evidence type="ECO:0000256" key="11">
    <source>
        <dbReference type="RuleBase" id="RU004136"/>
    </source>
</evidence>
<evidence type="ECO:0000313" key="15">
    <source>
        <dbReference type="EMBL" id="AWV99959.1"/>
    </source>
</evidence>
<dbReference type="Gene3D" id="3.90.190.20">
    <property type="entry name" value="Mur ligase, C-terminal domain"/>
    <property type="match status" value="1"/>
</dbReference>
<dbReference type="PANTHER" id="PTHR43024:SF1">
    <property type="entry name" value="UDP-N-ACETYLMURAMOYL-TRIPEPTIDE--D-ALANYL-D-ALANINE LIGASE"/>
    <property type="match status" value="1"/>
</dbReference>
<dbReference type="InterPro" id="IPR013221">
    <property type="entry name" value="Mur_ligase_cen"/>
</dbReference>
<evidence type="ECO:0000256" key="5">
    <source>
        <dbReference type="ARBA" id="ARBA00022840"/>
    </source>
</evidence>
<keyword evidence="8 10" id="KW-0131">Cell cycle</keyword>
<comment type="function">
    <text evidence="10 11">Involved in cell wall formation. Catalyzes the final step in the synthesis of UDP-N-acetylmuramoyl-pentapeptide, the precursor of murein.</text>
</comment>
<protein>
    <recommendedName>
        <fullName evidence="10 11">UDP-N-acetylmuramoyl-tripeptide--D-alanyl-D-alanine ligase</fullName>
        <ecNumber evidence="10 11">6.3.2.10</ecNumber>
    </recommendedName>
    <alternativeName>
        <fullName evidence="10">D-alanyl-D-alanine-adding enzyme</fullName>
    </alternativeName>
</protein>
<dbReference type="RefSeq" id="WP_111373327.1">
    <property type="nucleotide sequence ID" value="NZ_CP029480.1"/>
</dbReference>
<dbReference type="UniPathway" id="UPA00219"/>
<feature type="binding site" evidence="10">
    <location>
        <begin position="97"/>
        <end position="103"/>
    </location>
    <ligand>
        <name>ATP</name>
        <dbReference type="ChEBI" id="CHEBI:30616"/>
    </ligand>
</feature>
<feature type="domain" description="Mur ligase central" evidence="14">
    <location>
        <begin position="96"/>
        <end position="276"/>
    </location>
</feature>
<dbReference type="InterPro" id="IPR035911">
    <property type="entry name" value="MurE/MurF_N"/>
</dbReference>